<dbReference type="SUPFAM" id="SSF53062">
    <property type="entry name" value="PTS system fructose IIA component-like"/>
    <property type="match status" value="1"/>
</dbReference>
<name>A0ABT4JLU7_9LACO</name>
<dbReference type="Pfam" id="PF03610">
    <property type="entry name" value="EIIA-man"/>
    <property type="match status" value="1"/>
</dbReference>
<accession>A0ABT4JLU7</accession>
<comment type="caution">
    <text evidence="3">The sequence shown here is derived from an EMBL/GenBank/DDBJ whole genome shotgun (WGS) entry which is preliminary data.</text>
</comment>
<dbReference type="PROSITE" id="PS51096">
    <property type="entry name" value="PTS_EIIA_TYPE_4"/>
    <property type="match status" value="1"/>
</dbReference>
<proteinExistence type="predicted"/>
<keyword evidence="4" id="KW-1185">Reference proteome</keyword>
<dbReference type="InterPro" id="IPR004701">
    <property type="entry name" value="PTS_EIIA_man-typ"/>
</dbReference>
<reference evidence="3" key="1">
    <citation type="submission" date="2022-09" db="EMBL/GenBank/DDBJ databases">
        <title>Diversity of Dellaglioa algida.</title>
        <authorList>
            <person name="Matthias E."/>
            <person name="Werum V."/>
        </authorList>
    </citation>
    <scope>NUCLEOTIDE SEQUENCE</scope>
    <source>
        <strain evidence="3">TMW 2.2523</strain>
    </source>
</reference>
<evidence type="ECO:0000313" key="3">
    <source>
        <dbReference type="EMBL" id="MCZ2491334.1"/>
    </source>
</evidence>
<feature type="domain" description="PTS EIIA type-4" evidence="2">
    <location>
        <begin position="1"/>
        <end position="122"/>
    </location>
</feature>
<dbReference type="PANTHER" id="PTHR33799:SF1">
    <property type="entry name" value="PTS SYSTEM MANNOSE-SPECIFIC EIIAB COMPONENT-RELATED"/>
    <property type="match status" value="1"/>
</dbReference>
<dbReference type="EMBL" id="JANXLI010000002">
    <property type="protein sequence ID" value="MCZ2491334.1"/>
    <property type="molecule type" value="Genomic_DNA"/>
</dbReference>
<dbReference type="RefSeq" id="WP_269023862.1">
    <property type="nucleotide sequence ID" value="NZ_JANXKW010000002.1"/>
</dbReference>
<evidence type="ECO:0000313" key="4">
    <source>
        <dbReference type="Proteomes" id="UP001081467"/>
    </source>
</evidence>
<protein>
    <recommendedName>
        <fullName evidence="2">PTS EIIA type-4 domain-containing protein</fullName>
    </recommendedName>
</protein>
<dbReference type="InterPro" id="IPR051471">
    <property type="entry name" value="Bacterial_PTS_sugar_comp"/>
</dbReference>
<dbReference type="Proteomes" id="UP001081467">
    <property type="component" value="Unassembled WGS sequence"/>
</dbReference>
<organism evidence="3 4">
    <name type="scientific">Dellaglioa carnosa</name>
    <dbReference type="NCBI Taxonomy" id="2995136"/>
    <lineage>
        <taxon>Bacteria</taxon>
        <taxon>Bacillati</taxon>
        <taxon>Bacillota</taxon>
        <taxon>Bacilli</taxon>
        <taxon>Lactobacillales</taxon>
        <taxon>Lactobacillaceae</taxon>
        <taxon>Dellaglioa</taxon>
    </lineage>
</organism>
<dbReference type="PANTHER" id="PTHR33799">
    <property type="entry name" value="PTS PERMEASE-RELATED-RELATED"/>
    <property type="match status" value="1"/>
</dbReference>
<dbReference type="InterPro" id="IPR036662">
    <property type="entry name" value="PTS_EIIA_man-typ_sf"/>
</dbReference>
<gene>
    <name evidence="3" type="ORF">N0K80_04095</name>
</gene>
<dbReference type="Gene3D" id="3.40.50.510">
    <property type="entry name" value="Phosphotransferase system, mannose-type IIA component"/>
    <property type="match status" value="1"/>
</dbReference>
<evidence type="ECO:0000256" key="1">
    <source>
        <dbReference type="ARBA" id="ARBA00022679"/>
    </source>
</evidence>
<keyword evidence="1" id="KW-0808">Transferase</keyword>
<sequence>MYKIVIVSHGTLAEAFFETLKLFSPEISGVYTVELDNKGINIFEKRIDILIEKIKNDNVLIFTDLFYGTPFNVLSKKINSFKGDKEIVAGVNLPALMEAMLQRNQMTISEIIPLIKQANKAILLTEKLTNEVNDDDE</sequence>
<evidence type="ECO:0000259" key="2">
    <source>
        <dbReference type="PROSITE" id="PS51096"/>
    </source>
</evidence>